<dbReference type="EMBL" id="BAEG01000064">
    <property type="protein sequence ID" value="GAB14354.1"/>
    <property type="molecule type" value="Genomic_DNA"/>
</dbReference>
<keyword evidence="1" id="KW-0472">Membrane</keyword>
<reference evidence="2 3" key="1">
    <citation type="submission" date="2011-12" db="EMBL/GenBank/DDBJ databases">
        <title>Whole genome shotgun sequence of Arthrobacter globiformis NBRC 12137.</title>
        <authorList>
            <person name="Miyazawa S."/>
            <person name="Hosoyama A."/>
            <person name="Tsuchikane K."/>
            <person name="Katsumata H."/>
            <person name="Yamazaki S."/>
            <person name="Fujita N."/>
        </authorList>
    </citation>
    <scope>NUCLEOTIDE SEQUENCE [LARGE SCALE GENOMIC DNA]</scope>
    <source>
        <strain evidence="2 3">NBRC 12137</strain>
    </source>
</reference>
<evidence type="ECO:0000313" key="3">
    <source>
        <dbReference type="Proteomes" id="UP000003828"/>
    </source>
</evidence>
<comment type="caution">
    <text evidence="2">The sequence shown here is derived from an EMBL/GenBank/DDBJ whole genome shotgun (WGS) entry which is preliminary data.</text>
</comment>
<keyword evidence="1" id="KW-0812">Transmembrane</keyword>
<dbReference type="RefSeq" id="WP_003802703.1">
    <property type="nucleotide sequence ID" value="NZ_BAEG01000064.1"/>
</dbReference>
<dbReference type="STRING" id="1077972.ARGLB_064_01180"/>
<keyword evidence="3" id="KW-1185">Reference proteome</keyword>
<protein>
    <submittedName>
        <fullName evidence="2">Uncharacterized protein</fullName>
    </submittedName>
</protein>
<evidence type="ECO:0000313" key="2">
    <source>
        <dbReference type="EMBL" id="GAB14354.1"/>
    </source>
</evidence>
<keyword evidence="1" id="KW-1133">Transmembrane helix</keyword>
<name>H0QNF3_ARTG1</name>
<dbReference type="AlphaFoldDB" id="H0QNF3"/>
<accession>H0QNF3</accession>
<evidence type="ECO:0000256" key="1">
    <source>
        <dbReference type="SAM" id="Phobius"/>
    </source>
</evidence>
<dbReference type="OrthoDB" id="4951549at2"/>
<feature type="transmembrane region" description="Helical" evidence="1">
    <location>
        <begin position="23"/>
        <end position="44"/>
    </location>
</feature>
<sequence length="196" mass="19254">MSEVLNAEINASEMKGGPSRRRVVAGVAWSLPVIITAVAAPAAAASGLSVTAGLVGTGSAVTYLPSGGTGAGTNRNGSGPTALQLQNKGAAVNSPISGTINIAPVGTVAAGAGVQSITPAAVASSSYSASHAYNGSFTYTAGIPSGQTVNFPIQFQFESVNPSPKKGAVLSYTLTITVTLPDATTQALTAGLTVTF</sequence>
<proteinExistence type="predicted"/>
<dbReference type="Proteomes" id="UP000003828">
    <property type="component" value="Unassembled WGS sequence"/>
</dbReference>
<gene>
    <name evidence="2" type="ORF">ARGLB_064_01180</name>
</gene>
<organism evidence="2 3">
    <name type="scientific">Arthrobacter globiformis (strain ATCC 8010 / DSM 20124 / JCM 1332 / NBRC 12137 / NCIMB 8907 / NRRL B-2979 / 168)</name>
    <dbReference type="NCBI Taxonomy" id="1077972"/>
    <lineage>
        <taxon>Bacteria</taxon>
        <taxon>Bacillati</taxon>
        <taxon>Actinomycetota</taxon>
        <taxon>Actinomycetes</taxon>
        <taxon>Micrococcales</taxon>
        <taxon>Micrococcaceae</taxon>
        <taxon>Arthrobacter</taxon>
    </lineage>
</organism>